<gene>
    <name evidence="2" type="ORF">PLEPLA_LOCUS2253</name>
</gene>
<accession>A0A9N7Y7V0</accession>
<name>A0A9N7Y7V0_PLEPL</name>
<protein>
    <submittedName>
        <fullName evidence="2">Uncharacterized protein</fullName>
    </submittedName>
</protein>
<feature type="region of interest" description="Disordered" evidence="1">
    <location>
        <begin position="1"/>
        <end position="72"/>
    </location>
</feature>
<sequence length="308" mass="32661">MSSPSSPRWPPGRCDAVQQPDTGARTAASTPSNCSHHHHHTRVCSSRSQARGKHEQEAHCRPSKINHRQTQVHQTMQPITLKAPDRKCSVFPPYCSLTPAVQQQIPTEQPRLPDSQSTNSPPPVSVSAAAFPPLFYPRSGGSVRPLDPGEPRQGKSMLIKNPSCMAETSEEAAAPSPPLHPGLLTASLLGPPCPDSGRGRGGTSGGPVIPAPLRGVTLLLSRVEEVRCSHTFHIPPAHTRSYTGSPPLPSVSRQGKKQVFQNNPPGSECVKSGAALPEAPGADGGGSGGFPPPGLCRWGRGCLMWQLY</sequence>
<evidence type="ECO:0000256" key="1">
    <source>
        <dbReference type="SAM" id="MobiDB-lite"/>
    </source>
</evidence>
<keyword evidence="3" id="KW-1185">Reference proteome</keyword>
<evidence type="ECO:0000313" key="3">
    <source>
        <dbReference type="Proteomes" id="UP001153269"/>
    </source>
</evidence>
<comment type="caution">
    <text evidence="2">The sequence shown here is derived from an EMBL/GenBank/DDBJ whole genome shotgun (WGS) entry which is preliminary data.</text>
</comment>
<feature type="region of interest" description="Disordered" evidence="1">
    <location>
        <begin position="237"/>
        <end position="287"/>
    </location>
</feature>
<evidence type="ECO:0000313" key="2">
    <source>
        <dbReference type="EMBL" id="CAB1414544.1"/>
    </source>
</evidence>
<reference evidence="2" key="1">
    <citation type="submission" date="2020-03" db="EMBL/GenBank/DDBJ databases">
        <authorList>
            <person name="Weist P."/>
        </authorList>
    </citation>
    <scope>NUCLEOTIDE SEQUENCE</scope>
</reference>
<organism evidence="2 3">
    <name type="scientific">Pleuronectes platessa</name>
    <name type="common">European plaice</name>
    <dbReference type="NCBI Taxonomy" id="8262"/>
    <lineage>
        <taxon>Eukaryota</taxon>
        <taxon>Metazoa</taxon>
        <taxon>Chordata</taxon>
        <taxon>Craniata</taxon>
        <taxon>Vertebrata</taxon>
        <taxon>Euteleostomi</taxon>
        <taxon>Actinopterygii</taxon>
        <taxon>Neopterygii</taxon>
        <taxon>Teleostei</taxon>
        <taxon>Neoteleostei</taxon>
        <taxon>Acanthomorphata</taxon>
        <taxon>Carangaria</taxon>
        <taxon>Pleuronectiformes</taxon>
        <taxon>Pleuronectoidei</taxon>
        <taxon>Pleuronectidae</taxon>
        <taxon>Pleuronectes</taxon>
    </lineage>
</organism>
<feature type="region of interest" description="Disordered" evidence="1">
    <location>
        <begin position="105"/>
        <end position="131"/>
    </location>
</feature>
<dbReference type="AlphaFoldDB" id="A0A9N7Y7V0"/>
<proteinExistence type="predicted"/>
<feature type="region of interest" description="Disordered" evidence="1">
    <location>
        <begin position="164"/>
        <end position="210"/>
    </location>
</feature>
<dbReference type="EMBL" id="CADEAL010000112">
    <property type="protein sequence ID" value="CAB1414544.1"/>
    <property type="molecule type" value="Genomic_DNA"/>
</dbReference>
<dbReference type="Proteomes" id="UP001153269">
    <property type="component" value="Unassembled WGS sequence"/>
</dbReference>